<name>A0A0B6ZET9_9EUPU</name>
<proteinExistence type="predicted"/>
<feature type="coiled-coil region" evidence="1">
    <location>
        <begin position="302"/>
        <end position="452"/>
    </location>
</feature>
<protein>
    <recommendedName>
        <fullName evidence="3">CIP2A N-terminal domain-containing protein</fullName>
    </recommendedName>
</protein>
<keyword evidence="1" id="KW-0175">Coiled coil</keyword>
<evidence type="ECO:0000313" key="4">
    <source>
        <dbReference type="EMBL" id="CEK67038.1"/>
    </source>
</evidence>
<accession>A0A0B6ZET9</accession>
<feature type="domain" description="CIP2A N-terminal" evidence="3">
    <location>
        <begin position="42"/>
        <end position="190"/>
    </location>
</feature>
<reference evidence="4" key="1">
    <citation type="submission" date="2014-12" db="EMBL/GenBank/DDBJ databases">
        <title>Insight into the proteome of Arion vulgaris.</title>
        <authorList>
            <person name="Aradska J."/>
            <person name="Bulat T."/>
            <person name="Smidak R."/>
            <person name="Sarate P."/>
            <person name="Gangsoo J."/>
            <person name="Sialana F."/>
            <person name="Bilban M."/>
            <person name="Lubec G."/>
        </authorList>
    </citation>
    <scope>NUCLEOTIDE SEQUENCE</scope>
    <source>
        <tissue evidence="4">Skin</tissue>
    </source>
</reference>
<feature type="compositionally biased region" description="Polar residues" evidence="2">
    <location>
        <begin position="199"/>
        <end position="211"/>
    </location>
</feature>
<evidence type="ECO:0000256" key="2">
    <source>
        <dbReference type="SAM" id="MobiDB-lite"/>
    </source>
</evidence>
<feature type="non-terminal residue" evidence="4">
    <location>
        <position position="1"/>
    </location>
</feature>
<dbReference type="InterPro" id="IPR042510">
    <property type="entry name" value="CIP2A"/>
</dbReference>
<feature type="non-terminal residue" evidence="4">
    <location>
        <position position="457"/>
    </location>
</feature>
<gene>
    <name evidence="4" type="primary">ORF61102</name>
</gene>
<feature type="region of interest" description="Disordered" evidence="2">
    <location>
        <begin position="193"/>
        <end position="225"/>
    </location>
</feature>
<organism evidence="4">
    <name type="scientific">Arion vulgaris</name>
    <dbReference type="NCBI Taxonomy" id="1028688"/>
    <lineage>
        <taxon>Eukaryota</taxon>
        <taxon>Metazoa</taxon>
        <taxon>Spiralia</taxon>
        <taxon>Lophotrochozoa</taxon>
        <taxon>Mollusca</taxon>
        <taxon>Gastropoda</taxon>
        <taxon>Heterobranchia</taxon>
        <taxon>Euthyneura</taxon>
        <taxon>Panpulmonata</taxon>
        <taxon>Eupulmonata</taxon>
        <taxon>Stylommatophora</taxon>
        <taxon>Helicina</taxon>
        <taxon>Arionoidea</taxon>
        <taxon>Arionidae</taxon>
        <taxon>Arion</taxon>
    </lineage>
</organism>
<evidence type="ECO:0000256" key="1">
    <source>
        <dbReference type="SAM" id="Coils"/>
    </source>
</evidence>
<evidence type="ECO:0000259" key="3">
    <source>
        <dbReference type="Pfam" id="PF21044"/>
    </source>
</evidence>
<dbReference type="PANTHER" id="PTHR23161:SF2">
    <property type="entry name" value="PROTEIN CIP2A"/>
    <property type="match status" value="1"/>
</dbReference>
<dbReference type="PANTHER" id="PTHR23161">
    <property type="entry name" value="PROTEIN CIP2A"/>
    <property type="match status" value="1"/>
</dbReference>
<sequence length="457" mass="51830">LDFLIDSCQDCMCAPERSYPVYLLTPVVAHILSRPEQINSVEKTIRLIRLLSVLHSDKHSRELLSSHLKIEVVAKLVEKHLSQRSVSYAATDNSSDGEDSIKELGYQCVLLLLDLAMKVRKSVPGLVEYLESTLKETRLMDYLALGLTSVSQEQVEISLRLLCLTLGLDNARPDVVLCGSIACLNKQKQSSKRMKVYSDSPQKPASTSDILSSKENRPGPLMSTNSVFNMEHRSKAVLDKDEPSVEALIERMEGIIGSKDTKTVEVIEVFEHHIRSLQIKEEHLNNLLEAKSMALTQADRVIAQLRGRQASHSAEMKKLQNVLKESERRIEQVVTQMNDMKIEADRMQSQFEAQIDRKKEDLEALCQEKDEITEKCGELEEQLTGCKQENKTLSNLMGTLQDAHEALKEQYSISCSQTKQLEEERKSLSRQLKEKDAMLQKQSITLQNLQSKYKETE</sequence>
<dbReference type="EMBL" id="HACG01020173">
    <property type="protein sequence ID" value="CEK67038.1"/>
    <property type="molecule type" value="Transcribed_RNA"/>
</dbReference>
<dbReference type="Pfam" id="PF21044">
    <property type="entry name" value="CIP2A_N"/>
    <property type="match status" value="1"/>
</dbReference>
<dbReference type="InterPro" id="IPR048701">
    <property type="entry name" value="CIP2A_N"/>
</dbReference>
<dbReference type="AlphaFoldDB" id="A0A0B6ZET9"/>